<dbReference type="eggNOG" id="ENOG502QRBM">
    <property type="taxonomic scope" value="Eukaryota"/>
</dbReference>
<evidence type="ECO:0000313" key="3">
    <source>
        <dbReference type="Proteomes" id="UP000008068"/>
    </source>
</evidence>
<sequence length="736" mass="84889">MFRWRPFPIKKKANLEKLKLANDARAQKVKKRNEEIERENEEKQTTINTILVTMAILRADLAQMNSTVVSLRKNGTTLRKEIEEIEEKILRKEMEIEKLNKQKHFMRTEDSKRIRLIENQKSTIEESQKEIKNLIQDSPTSGRSLFSFDEVVDRKSKVLRCQLVINSIKKIIKSDEVDSFLRFFFQFLNDSSQYAFRYQLSEEETFFCKVRFHLPDTFFRLFKRFYRNVTGFDVFKSRHDIAKIGRNLSQSHNYEVLVQNVPTKCISGRTFEKKCPLVRITSLVEVLSSRLSTLAQHSRLLFNKSTGDCISVVLSGDKGGEETKIVLILENIDKPNNSKSHLLLGYYTGNDDFESLKKYLQPVFDQFNQLKQISYHDGTIVVTRAVKRKLVGDIKIMCTFYNHPGAQCLQSCFLCFISYSNHGVNMATCGAFPFDVSHGIRTLETYKQSGQPVWEKKFGLDYFVSLASQIDLKKYKFPDNIAMQKERLKELETEEEIYVKRIKVLCEDVDKLQDIKDSLLSFDTKKIRPDKRSMCSSKYCISKLVNKKINDVDSYQCGSCLEIFHYCCNAIVSMGEKARAQIISDSSLCFECSCADTLIEREKIVDIKINEVQRVIGEEETLWEEVDEEKGAIKKVVKKCGDAGSKSKQLDEMMNAIGCRNYSCSKNLTGNMTRKFLRKQSIDSIAGLFPASKKTEDVKKLLYSFERLMTLSNAELKSDEQLKEISDEVILVAGGL</sequence>
<protein>
    <recommendedName>
        <fullName evidence="4">Zinc finger PHD-type domain-containing protein</fullName>
    </recommendedName>
</protein>
<name>G0NPE0_CAEBE</name>
<dbReference type="InterPro" id="IPR009689">
    <property type="entry name" value="DUF1280"/>
</dbReference>
<dbReference type="AlphaFoldDB" id="G0NPE0"/>
<dbReference type="OrthoDB" id="5871670at2759"/>
<keyword evidence="3" id="KW-1185">Reference proteome</keyword>
<dbReference type="Proteomes" id="UP000008068">
    <property type="component" value="Unassembled WGS sequence"/>
</dbReference>
<dbReference type="Pfam" id="PF06918">
    <property type="entry name" value="DUF1280"/>
    <property type="match status" value="1"/>
</dbReference>
<feature type="coiled-coil region" evidence="1">
    <location>
        <begin position="24"/>
        <end position="137"/>
    </location>
</feature>
<gene>
    <name evidence="2" type="ORF">CAEBREN_31532</name>
</gene>
<accession>G0NPE0</accession>
<keyword evidence="1" id="KW-0175">Coiled coil</keyword>
<reference evidence="3" key="1">
    <citation type="submission" date="2011-07" db="EMBL/GenBank/DDBJ databases">
        <authorList>
            <consortium name="Caenorhabditis brenneri Sequencing and Analysis Consortium"/>
            <person name="Wilson R.K."/>
        </authorList>
    </citation>
    <scope>NUCLEOTIDE SEQUENCE [LARGE SCALE GENOMIC DNA]</scope>
    <source>
        <strain evidence="3">PB2801</strain>
    </source>
</reference>
<evidence type="ECO:0000313" key="2">
    <source>
        <dbReference type="EMBL" id="EGT35178.1"/>
    </source>
</evidence>
<evidence type="ECO:0008006" key="4">
    <source>
        <dbReference type="Google" id="ProtNLM"/>
    </source>
</evidence>
<dbReference type="InParanoid" id="G0NPE0"/>
<dbReference type="PANTHER" id="PTHR31424:SF3">
    <property type="entry name" value="RING-TYPE DOMAIN-CONTAINING PROTEIN"/>
    <property type="match status" value="1"/>
</dbReference>
<dbReference type="PANTHER" id="PTHR31424">
    <property type="entry name" value="PROTEIN CBG23806"/>
    <property type="match status" value="1"/>
</dbReference>
<dbReference type="EMBL" id="GL379920">
    <property type="protein sequence ID" value="EGT35178.1"/>
    <property type="molecule type" value="Genomic_DNA"/>
</dbReference>
<evidence type="ECO:0000256" key="1">
    <source>
        <dbReference type="SAM" id="Coils"/>
    </source>
</evidence>
<dbReference type="HOGENOM" id="CLU_015719_2_0_1"/>
<organism evidence="3">
    <name type="scientific">Caenorhabditis brenneri</name>
    <name type="common">Nematode worm</name>
    <dbReference type="NCBI Taxonomy" id="135651"/>
    <lineage>
        <taxon>Eukaryota</taxon>
        <taxon>Metazoa</taxon>
        <taxon>Ecdysozoa</taxon>
        <taxon>Nematoda</taxon>
        <taxon>Chromadorea</taxon>
        <taxon>Rhabditida</taxon>
        <taxon>Rhabditina</taxon>
        <taxon>Rhabditomorpha</taxon>
        <taxon>Rhabditoidea</taxon>
        <taxon>Rhabditidae</taxon>
        <taxon>Peloderinae</taxon>
        <taxon>Caenorhabditis</taxon>
    </lineage>
</organism>
<proteinExistence type="predicted"/>